<dbReference type="AlphaFoldDB" id="A0A9W8KXA3"/>
<dbReference type="EMBL" id="JANBTW010000063">
    <property type="protein sequence ID" value="KAJ2673798.1"/>
    <property type="molecule type" value="Genomic_DNA"/>
</dbReference>
<feature type="domain" description="NADP-dependent oxidoreductase" evidence="2">
    <location>
        <begin position="21"/>
        <end position="323"/>
    </location>
</feature>
<dbReference type="InterPro" id="IPR036812">
    <property type="entry name" value="NAD(P)_OxRdtase_dom_sf"/>
</dbReference>
<sequence>MSAAPTTIEIGIPGDRIRVPRIGLGAMGLSTIYGVPDDDESIKVLNHAIDIGCTFWDTANLYGLGHNERLLSRVLKERRNEVFLCTKFGVVFEEPEPGFNGFFGPHITGISGKPEYVRKCAEESLQRLGVDKIDLYYMHRVDPKTPIEETVGAMAELVKEGKVHYLGLSGCTADEVRRAYKVHPIAAVEVEYNAWSISIETNGLLDVCHELGITLVAHSPLGSGFLTGQIRSINDLPVEDMRHRLPQFKLDNFASNFKLVEAFERIAGSHGYMPAQFAIAWLLAQSANIIAIPGTKRIKYLEENFAAGQIKMTEEELKELRSLISNSKH</sequence>
<name>A0A9W8KXA3_9FUNG</name>
<reference evidence="3" key="1">
    <citation type="submission" date="2022-07" db="EMBL/GenBank/DDBJ databases">
        <title>Phylogenomic reconstructions and comparative analyses of Kickxellomycotina fungi.</title>
        <authorList>
            <person name="Reynolds N.K."/>
            <person name="Stajich J.E."/>
            <person name="Barry K."/>
            <person name="Grigoriev I.V."/>
            <person name="Crous P."/>
            <person name="Smith M.E."/>
        </authorList>
    </citation>
    <scope>NUCLEOTIDE SEQUENCE</scope>
    <source>
        <strain evidence="3">NRRL 3115</strain>
    </source>
</reference>
<dbReference type="Gene3D" id="3.20.20.100">
    <property type="entry name" value="NADP-dependent oxidoreductase domain"/>
    <property type="match status" value="1"/>
</dbReference>
<dbReference type="GO" id="GO:0016491">
    <property type="term" value="F:oxidoreductase activity"/>
    <property type="evidence" value="ECO:0007669"/>
    <property type="project" value="UniProtKB-KW"/>
</dbReference>
<evidence type="ECO:0000313" key="4">
    <source>
        <dbReference type="Proteomes" id="UP001151518"/>
    </source>
</evidence>
<dbReference type="CDD" id="cd19076">
    <property type="entry name" value="AKR_AKR13A_13D"/>
    <property type="match status" value="1"/>
</dbReference>
<dbReference type="PANTHER" id="PTHR43625:SF40">
    <property type="entry name" value="ALDO-KETO REDUCTASE YAKC [NADP(+)]"/>
    <property type="match status" value="1"/>
</dbReference>
<dbReference type="PANTHER" id="PTHR43625">
    <property type="entry name" value="AFLATOXIN B1 ALDEHYDE REDUCTASE"/>
    <property type="match status" value="1"/>
</dbReference>
<protein>
    <recommendedName>
        <fullName evidence="2">NADP-dependent oxidoreductase domain-containing protein</fullName>
    </recommendedName>
</protein>
<dbReference type="GO" id="GO:0005737">
    <property type="term" value="C:cytoplasm"/>
    <property type="evidence" value="ECO:0007669"/>
    <property type="project" value="TreeGrafter"/>
</dbReference>
<organism evidence="3 4">
    <name type="scientific">Coemansia spiralis</name>
    <dbReference type="NCBI Taxonomy" id="417178"/>
    <lineage>
        <taxon>Eukaryota</taxon>
        <taxon>Fungi</taxon>
        <taxon>Fungi incertae sedis</taxon>
        <taxon>Zoopagomycota</taxon>
        <taxon>Kickxellomycotina</taxon>
        <taxon>Kickxellomycetes</taxon>
        <taxon>Kickxellales</taxon>
        <taxon>Kickxellaceae</taxon>
        <taxon>Coemansia</taxon>
    </lineage>
</organism>
<evidence type="ECO:0000256" key="1">
    <source>
        <dbReference type="ARBA" id="ARBA00023002"/>
    </source>
</evidence>
<comment type="caution">
    <text evidence="3">The sequence shown here is derived from an EMBL/GenBank/DDBJ whole genome shotgun (WGS) entry which is preliminary data.</text>
</comment>
<gene>
    <name evidence="3" type="ORF">GGI25_004545</name>
</gene>
<keyword evidence="1" id="KW-0560">Oxidoreductase</keyword>
<evidence type="ECO:0000259" key="2">
    <source>
        <dbReference type="Pfam" id="PF00248"/>
    </source>
</evidence>
<dbReference type="Pfam" id="PF00248">
    <property type="entry name" value="Aldo_ket_red"/>
    <property type="match status" value="1"/>
</dbReference>
<dbReference type="OrthoDB" id="48988at2759"/>
<proteinExistence type="predicted"/>
<dbReference type="Proteomes" id="UP001151518">
    <property type="component" value="Unassembled WGS sequence"/>
</dbReference>
<evidence type="ECO:0000313" key="3">
    <source>
        <dbReference type="EMBL" id="KAJ2673798.1"/>
    </source>
</evidence>
<dbReference type="InterPro" id="IPR050791">
    <property type="entry name" value="Aldo-Keto_reductase"/>
</dbReference>
<dbReference type="SUPFAM" id="SSF51430">
    <property type="entry name" value="NAD(P)-linked oxidoreductase"/>
    <property type="match status" value="1"/>
</dbReference>
<dbReference type="InterPro" id="IPR023210">
    <property type="entry name" value="NADP_OxRdtase_dom"/>
</dbReference>
<accession>A0A9W8KXA3</accession>